<protein>
    <submittedName>
        <fullName evidence="1">Uncharacterized protein</fullName>
    </submittedName>
</protein>
<dbReference type="PANTHER" id="PTHR31649:SF1">
    <property type="entry name" value="FARNESOIC ACID O-METHYL TRANSFERASE DOMAIN-CONTAINING PROTEIN"/>
    <property type="match status" value="1"/>
</dbReference>
<accession>A0A7R9QRX4</accession>
<sequence>KLTRHETRYKSPGVWQPCSVVQISSDNPVVGGYEKNGEAHFVGRALHEGDNIPGKVVPSHGICYVSYYYKEHQHQHYQVLTNPHGANLIWVEASGGQVATGALLGGKQADGEKLYIGRAMHDGCMVVGKINPSHGNY</sequence>
<dbReference type="OrthoDB" id="2142040at2759"/>
<proteinExistence type="predicted"/>
<evidence type="ECO:0000313" key="2">
    <source>
        <dbReference type="Proteomes" id="UP000728032"/>
    </source>
</evidence>
<gene>
    <name evidence="1" type="ORF">ONB1V03_LOCUS12619</name>
</gene>
<name>A0A7R9QRX4_9ACAR</name>
<keyword evidence="2" id="KW-1185">Reference proteome</keyword>
<dbReference type="InterPro" id="IPR006616">
    <property type="entry name" value="DM9_repeat"/>
</dbReference>
<dbReference type="Proteomes" id="UP000728032">
    <property type="component" value="Unassembled WGS sequence"/>
</dbReference>
<dbReference type="AlphaFoldDB" id="A0A7R9QRX4"/>
<dbReference type="EMBL" id="CAJPVJ010010356">
    <property type="protein sequence ID" value="CAG2173166.1"/>
    <property type="molecule type" value="Genomic_DNA"/>
</dbReference>
<dbReference type="Pfam" id="PF11901">
    <property type="entry name" value="DM9"/>
    <property type="match status" value="1"/>
</dbReference>
<evidence type="ECO:0000313" key="1">
    <source>
        <dbReference type="EMBL" id="CAD7655979.1"/>
    </source>
</evidence>
<reference evidence="1" key="1">
    <citation type="submission" date="2020-11" db="EMBL/GenBank/DDBJ databases">
        <authorList>
            <person name="Tran Van P."/>
        </authorList>
    </citation>
    <scope>NUCLEOTIDE SEQUENCE</scope>
</reference>
<dbReference type="PANTHER" id="PTHR31649">
    <property type="entry name" value="AGAP009604-PA"/>
    <property type="match status" value="1"/>
</dbReference>
<dbReference type="SMART" id="SM00696">
    <property type="entry name" value="DM9"/>
    <property type="match status" value="2"/>
</dbReference>
<feature type="non-terminal residue" evidence="1">
    <location>
        <position position="1"/>
    </location>
</feature>
<organism evidence="1">
    <name type="scientific">Oppiella nova</name>
    <dbReference type="NCBI Taxonomy" id="334625"/>
    <lineage>
        <taxon>Eukaryota</taxon>
        <taxon>Metazoa</taxon>
        <taxon>Ecdysozoa</taxon>
        <taxon>Arthropoda</taxon>
        <taxon>Chelicerata</taxon>
        <taxon>Arachnida</taxon>
        <taxon>Acari</taxon>
        <taxon>Acariformes</taxon>
        <taxon>Sarcoptiformes</taxon>
        <taxon>Oribatida</taxon>
        <taxon>Brachypylina</taxon>
        <taxon>Oppioidea</taxon>
        <taxon>Oppiidae</taxon>
        <taxon>Oppiella</taxon>
    </lineage>
</organism>
<dbReference type="EMBL" id="OC925181">
    <property type="protein sequence ID" value="CAD7655979.1"/>
    <property type="molecule type" value="Genomic_DNA"/>
</dbReference>